<accession>A0AAV7R1X3</accession>
<organism evidence="2 3">
    <name type="scientific">Pleurodeles waltl</name>
    <name type="common">Iberian ribbed newt</name>
    <dbReference type="NCBI Taxonomy" id="8319"/>
    <lineage>
        <taxon>Eukaryota</taxon>
        <taxon>Metazoa</taxon>
        <taxon>Chordata</taxon>
        <taxon>Craniata</taxon>
        <taxon>Vertebrata</taxon>
        <taxon>Euteleostomi</taxon>
        <taxon>Amphibia</taxon>
        <taxon>Batrachia</taxon>
        <taxon>Caudata</taxon>
        <taxon>Salamandroidea</taxon>
        <taxon>Salamandridae</taxon>
        <taxon>Pleurodelinae</taxon>
        <taxon>Pleurodeles</taxon>
    </lineage>
</organism>
<feature type="region of interest" description="Disordered" evidence="1">
    <location>
        <begin position="76"/>
        <end position="105"/>
    </location>
</feature>
<reference evidence="2" key="1">
    <citation type="journal article" date="2022" name="bioRxiv">
        <title>Sequencing and chromosome-scale assembly of the giantPleurodeles waltlgenome.</title>
        <authorList>
            <person name="Brown T."/>
            <person name="Elewa A."/>
            <person name="Iarovenko S."/>
            <person name="Subramanian E."/>
            <person name="Araus A.J."/>
            <person name="Petzold A."/>
            <person name="Susuki M."/>
            <person name="Suzuki K.-i.T."/>
            <person name="Hayashi T."/>
            <person name="Toyoda A."/>
            <person name="Oliveira C."/>
            <person name="Osipova E."/>
            <person name="Leigh N.D."/>
            <person name="Simon A."/>
            <person name="Yun M.H."/>
        </authorList>
    </citation>
    <scope>NUCLEOTIDE SEQUENCE</scope>
    <source>
        <strain evidence="2">20211129_DDA</strain>
        <tissue evidence="2">Liver</tissue>
    </source>
</reference>
<sequence>MSLEVGLFCVFHRKLVERINDSGSTLTAMHPTGYVGVDRRQDGRPSALMAFCALNAGHPVFMDRLRLMWIKTVQYPSSGGPPLEERLADPPRSVQRLEPPTSGGS</sequence>
<dbReference type="AlphaFoldDB" id="A0AAV7R1X3"/>
<keyword evidence="3" id="KW-1185">Reference proteome</keyword>
<evidence type="ECO:0000313" key="2">
    <source>
        <dbReference type="EMBL" id="KAJ1145346.1"/>
    </source>
</evidence>
<proteinExistence type="predicted"/>
<evidence type="ECO:0000256" key="1">
    <source>
        <dbReference type="SAM" id="MobiDB-lite"/>
    </source>
</evidence>
<protein>
    <submittedName>
        <fullName evidence="2">Uncharacterized protein</fullName>
    </submittedName>
</protein>
<name>A0AAV7R1X3_PLEWA</name>
<gene>
    <name evidence="2" type="ORF">NDU88_011635</name>
</gene>
<evidence type="ECO:0000313" key="3">
    <source>
        <dbReference type="Proteomes" id="UP001066276"/>
    </source>
</evidence>
<comment type="caution">
    <text evidence="2">The sequence shown here is derived from an EMBL/GenBank/DDBJ whole genome shotgun (WGS) entry which is preliminary data.</text>
</comment>
<dbReference type="EMBL" id="JANPWB010000010">
    <property type="protein sequence ID" value="KAJ1145346.1"/>
    <property type="molecule type" value="Genomic_DNA"/>
</dbReference>
<dbReference type="Proteomes" id="UP001066276">
    <property type="component" value="Chromosome 6"/>
</dbReference>